<evidence type="ECO:0000313" key="1">
    <source>
        <dbReference type="EMBL" id="KXT91584.1"/>
    </source>
</evidence>
<comment type="caution">
    <text evidence="1">The sequence shown here is derived from an EMBL/GenBank/DDBJ whole genome shotgun (WGS) entry which is preliminary data.</text>
</comment>
<sequence>MSPVLAPEVPSVLVVLAEPGVLGGAGVPDTGSPAPGPSA</sequence>
<proteinExistence type="predicted"/>
<dbReference type="PATRIC" id="fig|28037.233.peg.1856"/>
<reference evidence="1 2" key="1">
    <citation type="submission" date="2016-01" db="EMBL/GenBank/DDBJ databases">
        <title>Highly variable Streptococcus oralis are common among viridans streptococci isolated from primates.</title>
        <authorList>
            <person name="Denapaite D."/>
            <person name="Rieger M."/>
            <person name="Koendgen S."/>
            <person name="Brueckner R."/>
            <person name="Ochigava I."/>
            <person name="Kappeler P."/>
            <person name="Maetz-Rensing K."/>
            <person name="Leendertz F."/>
            <person name="Hakenbeck R."/>
        </authorList>
    </citation>
    <scope>NUCLEOTIDE SEQUENCE [LARGE SCALE GENOMIC DNA]</scope>
    <source>
        <strain evidence="1 2">DD26</strain>
    </source>
</reference>
<name>A0A139PMN6_STRMT</name>
<dbReference type="Proteomes" id="UP000070458">
    <property type="component" value="Unassembled WGS sequence"/>
</dbReference>
<gene>
    <name evidence="1" type="ORF">SMIDD26_01580</name>
</gene>
<evidence type="ECO:0000313" key="2">
    <source>
        <dbReference type="Proteomes" id="UP000070458"/>
    </source>
</evidence>
<protein>
    <submittedName>
        <fullName evidence="1">Uncharacterized protein</fullName>
    </submittedName>
</protein>
<dbReference type="EMBL" id="LQOD01000372">
    <property type="protein sequence ID" value="KXT91584.1"/>
    <property type="molecule type" value="Genomic_DNA"/>
</dbReference>
<dbReference type="AlphaFoldDB" id="A0A139PMN6"/>
<organism evidence="1 2">
    <name type="scientific">Streptococcus mitis</name>
    <dbReference type="NCBI Taxonomy" id="28037"/>
    <lineage>
        <taxon>Bacteria</taxon>
        <taxon>Bacillati</taxon>
        <taxon>Bacillota</taxon>
        <taxon>Bacilli</taxon>
        <taxon>Lactobacillales</taxon>
        <taxon>Streptococcaceae</taxon>
        <taxon>Streptococcus</taxon>
        <taxon>Streptococcus mitis group</taxon>
    </lineage>
</organism>
<accession>A0A139PMN6</accession>